<evidence type="ECO:0000313" key="2">
    <source>
        <dbReference type="Proteomes" id="UP000789920"/>
    </source>
</evidence>
<sequence>NETELPSPASLLYKIILKGKKLPKLSEDNVDSNTDTESDTESNVESSKEKEKKAKPKLKIAQNLSDLIIYCVAVKFKENSMYYHLSSLSSNASSRLIESEKDAFIRHNARQLTRIYPSGLRIDSSNYKPHNHWI</sequence>
<reference evidence="1" key="1">
    <citation type="submission" date="2021-06" db="EMBL/GenBank/DDBJ databases">
        <authorList>
            <person name="Kallberg Y."/>
            <person name="Tangrot J."/>
            <person name="Rosling A."/>
        </authorList>
    </citation>
    <scope>NUCLEOTIDE SEQUENCE</scope>
    <source>
        <strain evidence="1">MA461A</strain>
    </source>
</reference>
<dbReference type="EMBL" id="CAJVQC010121466">
    <property type="protein sequence ID" value="CAG8838730.1"/>
    <property type="molecule type" value="Genomic_DNA"/>
</dbReference>
<dbReference type="Proteomes" id="UP000789920">
    <property type="component" value="Unassembled WGS sequence"/>
</dbReference>
<keyword evidence="2" id="KW-1185">Reference proteome</keyword>
<comment type="caution">
    <text evidence="1">The sequence shown here is derived from an EMBL/GenBank/DDBJ whole genome shotgun (WGS) entry which is preliminary data.</text>
</comment>
<evidence type="ECO:0000313" key="1">
    <source>
        <dbReference type="EMBL" id="CAG8838730.1"/>
    </source>
</evidence>
<protein>
    <submittedName>
        <fullName evidence="1">31379_t:CDS:1</fullName>
    </submittedName>
</protein>
<name>A0ACA9SG33_9GLOM</name>
<proteinExistence type="predicted"/>
<feature type="non-terminal residue" evidence="1">
    <location>
        <position position="1"/>
    </location>
</feature>
<accession>A0ACA9SG33</accession>
<gene>
    <name evidence="1" type="ORF">RPERSI_LOCUS30784</name>
</gene>
<feature type="non-terminal residue" evidence="1">
    <location>
        <position position="134"/>
    </location>
</feature>
<organism evidence="1 2">
    <name type="scientific">Racocetra persica</name>
    <dbReference type="NCBI Taxonomy" id="160502"/>
    <lineage>
        <taxon>Eukaryota</taxon>
        <taxon>Fungi</taxon>
        <taxon>Fungi incertae sedis</taxon>
        <taxon>Mucoromycota</taxon>
        <taxon>Glomeromycotina</taxon>
        <taxon>Glomeromycetes</taxon>
        <taxon>Diversisporales</taxon>
        <taxon>Gigasporaceae</taxon>
        <taxon>Racocetra</taxon>
    </lineage>
</organism>